<comment type="caution">
    <text evidence="16">The sequence shown here is derived from an EMBL/GenBank/DDBJ whole genome shotgun (WGS) entry which is preliminary data.</text>
</comment>
<dbReference type="InterPro" id="IPR001986">
    <property type="entry name" value="Enolpyruvate_Tfrase_dom"/>
</dbReference>
<comment type="pathway">
    <text evidence="2">Cell wall biogenesis; peptidoglycan biosynthesis.</text>
</comment>
<evidence type="ECO:0000313" key="16">
    <source>
        <dbReference type="EMBL" id="OQX51587.1"/>
    </source>
</evidence>
<keyword evidence="7" id="KW-0573">Peptidoglycan synthesis</keyword>
<dbReference type="InterPro" id="IPR013792">
    <property type="entry name" value="RNA3'P_cycl/enolpyr_Trfase_a/b"/>
</dbReference>
<name>A0A1W9NZL9_UNCC3</name>
<evidence type="ECO:0000256" key="6">
    <source>
        <dbReference type="ARBA" id="ARBA00022960"/>
    </source>
</evidence>
<dbReference type="GO" id="GO:0008760">
    <property type="term" value="F:UDP-N-acetylglucosamine 1-carboxyvinyltransferase activity"/>
    <property type="evidence" value="ECO:0007669"/>
    <property type="project" value="UniProtKB-UniRule"/>
</dbReference>
<dbReference type="Gene3D" id="3.65.10.10">
    <property type="entry name" value="Enolpyruvate transferase domain"/>
    <property type="match status" value="2"/>
</dbReference>
<dbReference type="SUPFAM" id="SSF55205">
    <property type="entry name" value="EPT/RTPC-like"/>
    <property type="match status" value="1"/>
</dbReference>
<dbReference type="PANTHER" id="PTHR43783:SF1">
    <property type="entry name" value="UDP-N-ACETYLGLUCOSAMINE 1-CARBOXYVINYLTRANSFERASE"/>
    <property type="match status" value="1"/>
</dbReference>
<dbReference type="EC" id="2.5.1.7" evidence="11 14"/>
<evidence type="ECO:0000256" key="8">
    <source>
        <dbReference type="ARBA" id="ARBA00023306"/>
    </source>
</evidence>
<evidence type="ECO:0000256" key="11">
    <source>
        <dbReference type="ARBA" id="ARBA00039108"/>
    </source>
</evidence>
<evidence type="ECO:0000256" key="4">
    <source>
        <dbReference type="ARBA" id="ARBA00022618"/>
    </source>
</evidence>
<sequence length="437" mass="47888">MSDIRIQGGIKLGGIITPSGNKNAVLPALCASLLTNEPVILHNVPDLTDVQKIVQVLEELGAKTEWDKQAGRISIQNSSLSLDNFDGRLPLGMRASLLLISPLLQRFKKLTIGSSIGGCTLGIREIDPHIGMLREMGMEVGRKDSRVWLKIRKKFKGAELWPDYMSVTATENVVMAAVLAEGETVLNNAASEPHVQDLCSMLNSMGAQISGIGSSRLVIRGVGRLHGTEFRVSSDHHEIATYLALGAATGGRIEVKDAVPQFFPLITKQFAKLGVEIKYKGTTAVVEEGQRFVPEKPFTPNYIPRIEAAPWPYFPADLLPLTIALSLKTRGTVRFWNKVYEGGLFWVSELVKMGAKIEICDPHRIIVLGPAVLRAGQLECPYIIRATVALMMAAMMAEGESELKNIDTIYRAHPNFLENLKSLGAQIERVGETRKNA</sequence>
<dbReference type="NCBIfam" id="NF006873">
    <property type="entry name" value="PRK09369.1"/>
    <property type="match status" value="1"/>
</dbReference>
<protein>
    <recommendedName>
        <fullName evidence="12 14">UDP-N-acetylglucosamine 1-carboxyvinyltransferase</fullName>
        <ecNumber evidence="11 14">2.5.1.7</ecNumber>
    </recommendedName>
</protein>
<comment type="similarity">
    <text evidence="10">Belongs to the EPSP synthase family. MurA subfamily.</text>
</comment>
<evidence type="ECO:0000256" key="9">
    <source>
        <dbReference type="ARBA" id="ARBA00023316"/>
    </source>
</evidence>
<keyword evidence="3" id="KW-0963">Cytoplasm</keyword>
<dbReference type="GO" id="GO:0071555">
    <property type="term" value="P:cell wall organization"/>
    <property type="evidence" value="ECO:0007669"/>
    <property type="project" value="UniProtKB-KW"/>
</dbReference>
<dbReference type="InterPro" id="IPR050068">
    <property type="entry name" value="MurA_subfamily"/>
</dbReference>
<dbReference type="Pfam" id="PF00275">
    <property type="entry name" value="EPSP_synthase"/>
    <property type="match status" value="1"/>
</dbReference>
<keyword evidence="9" id="KW-0961">Cell wall biogenesis/degradation</keyword>
<dbReference type="AlphaFoldDB" id="A0A1W9NZL9"/>
<dbReference type="NCBIfam" id="TIGR01072">
    <property type="entry name" value="murA"/>
    <property type="match status" value="1"/>
</dbReference>
<feature type="domain" description="Enolpyruvate transferase" evidence="15">
    <location>
        <begin position="7"/>
        <end position="420"/>
    </location>
</feature>
<comment type="catalytic activity">
    <reaction evidence="13">
        <text>phosphoenolpyruvate + UDP-N-acetyl-alpha-D-glucosamine = UDP-N-acetyl-3-O-(1-carboxyvinyl)-alpha-D-glucosamine + phosphate</text>
        <dbReference type="Rhea" id="RHEA:18681"/>
        <dbReference type="ChEBI" id="CHEBI:43474"/>
        <dbReference type="ChEBI" id="CHEBI:57705"/>
        <dbReference type="ChEBI" id="CHEBI:58702"/>
        <dbReference type="ChEBI" id="CHEBI:68483"/>
        <dbReference type="EC" id="2.5.1.7"/>
    </reaction>
</comment>
<dbReference type="GO" id="GO:0009252">
    <property type="term" value="P:peptidoglycan biosynthetic process"/>
    <property type="evidence" value="ECO:0007669"/>
    <property type="project" value="UniProtKB-UniRule"/>
</dbReference>
<reference evidence="17" key="1">
    <citation type="submission" date="2017-03" db="EMBL/GenBank/DDBJ databases">
        <title>Novel pathways for hydrocarbon cycling and metabolic interdependencies in hydrothermal sediment communities.</title>
        <authorList>
            <person name="Dombrowski N."/>
            <person name="Seitz K."/>
            <person name="Teske A."/>
            <person name="Baker B."/>
        </authorList>
    </citation>
    <scope>NUCLEOTIDE SEQUENCE [LARGE SCALE GENOMIC DNA]</scope>
</reference>
<evidence type="ECO:0000313" key="17">
    <source>
        <dbReference type="Proteomes" id="UP000192520"/>
    </source>
</evidence>
<dbReference type="GO" id="GO:0019277">
    <property type="term" value="P:UDP-N-acetylgalactosamine biosynthetic process"/>
    <property type="evidence" value="ECO:0007669"/>
    <property type="project" value="InterPro"/>
</dbReference>
<comment type="subcellular location">
    <subcellularLocation>
        <location evidence="1">Cytoplasm</location>
    </subcellularLocation>
</comment>
<dbReference type="InterPro" id="IPR005750">
    <property type="entry name" value="UDP_GlcNAc_COvinyl_MurA"/>
</dbReference>
<dbReference type="Proteomes" id="UP000192520">
    <property type="component" value="Unassembled WGS sequence"/>
</dbReference>
<evidence type="ECO:0000256" key="3">
    <source>
        <dbReference type="ARBA" id="ARBA00022490"/>
    </source>
</evidence>
<dbReference type="GO" id="GO:0008360">
    <property type="term" value="P:regulation of cell shape"/>
    <property type="evidence" value="ECO:0007669"/>
    <property type="project" value="UniProtKB-KW"/>
</dbReference>
<keyword evidence="5 16" id="KW-0808">Transferase</keyword>
<keyword evidence="4" id="KW-0132">Cell division</keyword>
<dbReference type="InterPro" id="IPR036968">
    <property type="entry name" value="Enolpyruvate_Tfrase_sf"/>
</dbReference>
<evidence type="ECO:0000256" key="14">
    <source>
        <dbReference type="NCBIfam" id="TIGR01072"/>
    </source>
</evidence>
<gene>
    <name evidence="16" type="ORF">B5M47_00100</name>
</gene>
<organism evidence="16 17">
    <name type="scientific">candidate division CPR3 bacterium 4484_211</name>
    <dbReference type="NCBI Taxonomy" id="1968527"/>
    <lineage>
        <taxon>Bacteria</taxon>
        <taxon>Bacteria division CPR3</taxon>
    </lineage>
</organism>
<evidence type="ECO:0000256" key="2">
    <source>
        <dbReference type="ARBA" id="ARBA00004752"/>
    </source>
</evidence>
<dbReference type="PANTHER" id="PTHR43783">
    <property type="entry name" value="UDP-N-ACETYLGLUCOSAMINE 1-CARBOXYVINYLTRANSFERASE"/>
    <property type="match status" value="1"/>
</dbReference>
<evidence type="ECO:0000256" key="7">
    <source>
        <dbReference type="ARBA" id="ARBA00022984"/>
    </source>
</evidence>
<evidence type="ECO:0000256" key="12">
    <source>
        <dbReference type="ARBA" id="ARBA00039754"/>
    </source>
</evidence>
<dbReference type="STRING" id="1968527.B5M47_00100"/>
<dbReference type="EMBL" id="MZGJ01000001">
    <property type="protein sequence ID" value="OQX51587.1"/>
    <property type="molecule type" value="Genomic_DNA"/>
</dbReference>
<evidence type="ECO:0000259" key="15">
    <source>
        <dbReference type="Pfam" id="PF00275"/>
    </source>
</evidence>
<evidence type="ECO:0000256" key="1">
    <source>
        <dbReference type="ARBA" id="ARBA00004496"/>
    </source>
</evidence>
<keyword evidence="6" id="KW-0133">Cell shape</keyword>
<keyword evidence="8" id="KW-0131">Cell cycle</keyword>
<evidence type="ECO:0000256" key="10">
    <source>
        <dbReference type="ARBA" id="ARBA00038367"/>
    </source>
</evidence>
<evidence type="ECO:0000256" key="5">
    <source>
        <dbReference type="ARBA" id="ARBA00022679"/>
    </source>
</evidence>
<accession>A0A1W9NZL9</accession>
<dbReference type="GO" id="GO:0005737">
    <property type="term" value="C:cytoplasm"/>
    <property type="evidence" value="ECO:0007669"/>
    <property type="project" value="UniProtKB-SubCell"/>
</dbReference>
<proteinExistence type="inferred from homology"/>
<dbReference type="GO" id="GO:0051301">
    <property type="term" value="P:cell division"/>
    <property type="evidence" value="ECO:0007669"/>
    <property type="project" value="UniProtKB-KW"/>
</dbReference>
<evidence type="ECO:0000256" key="13">
    <source>
        <dbReference type="ARBA" id="ARBA00047527"/>
    </source>
</evidence>